<dbReference type="InterPro" id="IPR036852">
    <property type="entry name" value="Peptidase_S8/S53_dom_sf"/>
</dbReference>
<evidence type="ECO:0000256" key="2">
    <source>
        <dbReference type="ARBA" id="ARBA00022670"/>
    </source>
</evidence>
<dbReference type="InterPro" id="IPR050131">
    <property type="entry name" value="Peptidase_S8_subtilisin-like"/>
</dbReference>
<accession>A0ABN1PZY3</accession>
<protein>
    <submittedName>
        <fullName evidence="9">S8 family serine peptidase</fullName>
    </submittedName>
</protein>
<sequence length="1222" mass="127370">MSSPRKPAVTLAAVLALSVAAVIPAGAAPPPTTPSTPRATGVPGAKVITLITGDVVELTDAGGGKKAATVRPAPGRERIAFHTIEVDGGLRVLPSDAVPYISTGVLDANLFDVDELVADGFGDSAATTLPLIVRYADPSAARAQSLTGTTTTRTLDSIGAAAVRADKDELPALWKSLDPTGNARALSRGISKIWLDGRVRASLDKSVPQIGAPAAWQAGFEGSGVKVAVLDTGVDANHPDLQGKVKEAEDFSGSPTGPADHFGHGTHVAATIAGTGMGAGGTRKGVAPKADLLIGKVLGDDGYGYDSSIIAGMEWAAASGAKVVNMSLGGGPTDGTDPLSQAVDRITASSGTLFVVAAGNDGADQSIGTPGTAQSALTVGAVDRNDQLADFSSRGPRLGDNGLKPEITAPGVDIVAARAAGTIMGQPIDDLYTAASGTSMATPHVAGSAALLAQAHPDWKADQLKNALVSTAKTNQDLSVYAQGSGRVDVARAVAQKVYATATADFGLVSAGSSKTITYRNDTAAPVTLSLAVDVDNLDSKTPETQAFSVPSTVTVPAGGSVDVPLALDSAKLGRGLYSGWVVATGPNGVVTHTAVGTLKAGPQHKVKLRAVGLDGKPTGVPVISLFGDNSRSDVLAWIGDGEEYTAEVEEGTYLLHSLVEDYSVQDEKVSLFTDPNISITKDTEIVIDARKAVPITISTPKPSEQQAILSYYVHRVYPNGRSISHGVMHFSTVKQVLVTPTKPVAGGSFEFSSRWQLVAPLVQTSIPGISGPLDINLLHQSPSFEGKKKFALVAPGADLRGVKGAIAVIKTAEDGDEKAQIEAAAKAGAAGIILVRPADWSAWTVWKPTGDREPIVALVTGSNDGQKLFDRIRKGHATVDLTLTTSSPYLYDVQQVSNGSIPAKIDYKVTSANSARVTTSYADNGGFNWAKEQRFGWRPWQEYSWNDSQRFVETPKVREEWVTTGDSLWQHRVHHLFTWDDMNPLQGGMASLPRSYKPGTSSETWFGPVVRPAAAPGVVSTRTGDRLSLRVPSFVDADGHYTVGETTSASAVLTRDGAVVAELPDAWEDVITSGGDAAYKLELSTERKDTEGEWNWGTSTNTVWDFRSKQAPADKAVPLSLLQVGYDVPVDLTGRVAGRPHVIGFSVKQQAGAAAARSTSLQASVSFDEGKTWRRVVTVGALGHYVAVVPAGKGTVSLKVVAGDSAGNKVTQTVIRAYGLK</sequence>
<organism evidence="9 10">
    <name type="scientific">Kribbella koreensis</name>
    <dbReference type="NCBI Taxonomy" id="57909"/>
    <lineage>
        <taxon>Bacteria</taxon>
        <taxon>Bacillati</taxon>
        <taxon>Actinomycetota</taxon>
        <taxon>Actinomycetes</taxon>
        <taxon>Propionibacteriales</taxon>
        <taxon>Kribbellaceae</taxon>
        <taxon>Kribbella</taxon>
    </lineage>
</organism>
<dbReference type="Gene3D" id="3.50.30.30">
    <property type="match status" value="1"/>
</dbReference>
<dbReference type="InterPro" id="IPR015500">
    <property type="entry name" value="Peptidase_S8_subtilisin-rel"/>
</dbReference>
<name>A0ABN1PZY3_9ACTN</name>
<comment type="caution">
    <text evidence="9">The sequence shown here is derived from an EMBL/GenBank/DDBJ whole genome shotgun (WGS) entry which is preliminary data.</text>
</comment>
<dbReference type="SUPFAM" id="SSF52743">
    <property type="entry name" value="Subtilisin-like"/>
    <property type="match status" value="1"/>
</dbReference>
<feature type="active site" description="Charge relay system" evidence="5">
    <location>
        <position position="231"/>
    </location>
</feature>
<keyword evidence="7" id="KW-0732">Signal</keyword>
<evidence type="ECO:0000256" key="3">
    <source>
        <dbReference type="ARBA" id="ARBA00022801"/>
    </source>
</evidence>
<dbReference type="PROSITE" id="PS51892">
    <property type="entry name" value="SUBTILASE"/>
    <property type="match status" value="1"/>
</dbReference>
<evidence type="ECO:0000256" key="5">
    <source>
        <dbReference type="PROSITE-ProRule" id="PRU01240"/>
    </source>
</evidence>
<evidence type="ECO:0000313" key="9">
    <source>
        <dbReference type="EMBL" id="GAA0935749.1"/>
    </source>
</evidence>
<dbReference type="CDD" id="cd07487">
    <property type="entry name" value="Peptidases_S8_1"/>
    <property type="match status" value="1"/>
</dbReference>
<keyword evidence="2 5" id="KW-0645">Protease</keyword>
<evidence type="ECO:0000313" key="10">
    <source>
        <dbReference type="Proteomes" id="UP001500542"/>
    </source>
</evidence>
<proteinExistence type="inferred from homology"/>
<dbReference type="PRINTS" id="PR00723">
    <property type="entry name" value="SUBTILISIN"/>
</dbReference>
<evidence type="ECO:0000256" key="4">
    <source>
        <dbReference type="ARBA" id="ARBA00022825"/>
    </source>
</evidence>
<feature type="signal peptide" evidence="7">
    <location>
        <begin position="1"/>
        <end position="27"/>
    </location>
</feature>
<dbReference type="InterPro" id="IPR023827">
    <property type="entry name" value="Peptidase_S8_Asp-AS"/>
</dbReference>
<dbReference type="EMBL" id="BAAAHK010000005">
    <property type="protein sequence ID" value="GAA0935749.1"/>
    <property type="molecule type" value="Genomic_DNA"/>
</dbReference>
<comment type="similarity">
    <text evidence="1 5 6">Belongs to the peptidase S8 family.</text>
</comment>
<keyword evidence="10" id="KW-1185">Reference proteome</keyword>
<dbReference type="Pfam" id="PF00082">
    <property type="entry name" value="Peptidase_S8"/>
    <property type="match status" value="1"/>
</dbReference>
<dbReference type="PROSITE" id="PS00138">
    <property type="entry name" value="SUBTILASE_SER"/>
    <property type="match status" value="1"/>
</dbReference>
<keyword evidence="3 5" id="KW-0378">Hydrolase</keyword>
<dbReference type="PANTHER" id="PTHR43806:SF65">
    <property type="entry name" value="SERINE PROTEASE APRX"/>
    <property type="match status" value="1"/>
</dbReference>
<evidence type="ECO:0000256" key="7">
    <source>
        <dbReference type="SAM" id="SignalP"/>
    </source>
</evidence>
<evidence type="ECO:0000259" key="8">
    <source>
        <dbReference type="Pfam" id="PF00082"/>
    </source>
</evidence>
<keyword evidence="4 5" id="KW-0720">Serine protease</keyword>
<feature type="chain" id="PRO_5046884015" evidence="7">
    <location>
        <begin position="28"/>
        <end position="1222"/>
    </location>
</feature>
<dbReference type="RefSeq" id="WP_343967777.1">
    <property type="nucleotide sequence ID" value="NZ_BAAAHK010000005.1"/>
</dbReference>
<dbReference type="Gene3D" id="3.40.50.200">
    <property type="entry name" value="Peptidase S8/S53 domain"/>
    <property type="match status" value="1"/>
</dbReference>
<dbReference type="PROSITE" id="PS00136">
    <property type="entry name" value="SUBTILASE_ASP"/>
    <property type="match status" value="1"/>
</dbReference>
<gene>
    <name evidence="9" type="ORF">GCM10009554_22720</name>
</gene>
<evidence type="ECO:0000256" key="6">
    <source>
        <dbReference type="RuleBase" id="RU003355"/>
    </source>
</evidence>
<evidence type="ECO:0000256" key="1">
    <source>
        <dbReference type="ARBA" id="ARBA00011073"/>
    </source>
</evidence>
<dbReference type="InterPro" id="IPR023828">
    <property type="entry name" value="Peptidase_S8_Ser-AS"/>
</dbReference>
<dbReference type="Proteomes" id="UP001500542">
    <property type="component" value="Unassembled WGS sequence"/>
</dbReference>
<feature type="active site" description="Charge relay system" evidence="5">
    <location>
        <position position="264"/>
    </location>
</feature>
<feature type="domain" description="Peptidase S8/S53" evidence="8">
    <location>
        <begin position="222"/>
        <end position="485"/>
    </location>
</feature>
<dbReference type="InterPro" id="IPR000209">
    <property type="entry name" value="Peptidase_S8/S53_dom"/>
</dbReference>
<dbReference type="PANTHER" id="PTHR43806">
    <property type="entry name" value="PEPTIDASE S8"/>
    <property type="match status" value="1"/>
</dbReference>
<reference evidence="9 10" key="1">
    <citation type="journal article" date="2019" name="Int. J. Syst. Evol. Microbiol.">
        <title>The Global Catalogue of Microorganisms (GCM) 10K type strain sequencing project: providing services to taxonomists for standard genome sequencing and annotation.</title>
        <authorList>
            <consortium name="The Broad Institute Genomics Platform"/>
            <consortium name="The Broad Institute Genome Sequencing Center for Infectious Disease"/>
            <person name="Wu L."/>
            <person name="Ma J."/>
        </authorList>
    </citation>
    <scope>NUCLEOTIDE SEQUENCE [LARGE SCALE GENOMIC DNA]</scope>
    <source>
        <strain evidence="9 10">JCM 10977</strain>
    </source>
</reference>
<feature type="active site" description="Charge relay system" evidence="5">
    <location>
        <position position="439"/>
    </location>
</feature>